<keyword evidence="16" id="KW-1185">Reference proteome</keyword>
<keyword evidence="7" id="KW-0653">Protein transport</keyword>
<dbReference type="Pfam" id="PF00638">
    <property type="entry name" value="Ran_BP1"/>
    <property type="match status" value="1"/>
</dbReference>
<feature type="domain" description="RanBP2-type" evidence="14">
    <location>
        <begin position="249"/>
        <end position="278"/>
    </location>
</feature>
<feature type="domain" description="RanBP2-type" evidence="14">
    <location>
        <begin position="331"/>
        <end position="360"/>
    </location>
</feature>
<feature type="region of interest" description="Disordered" evidence="12">
    <location>
        <begin position="745"/>
        <end position="764"/>
    </location>
</feature>
<accession>A0AAD5SWV7</accession>
<evidence type="ECO:0000256" key="8">
    <source>
        <dbReference type="ARBA" id="ARBA00023010"/>
    </source>
</evidence>
<keyword evidence="5" id="KW-0509">mRNA transport</keyword>
<dbReference type="InterPro" id="IPR001876">
    <property type="entry name" value="Znf_RanBP2"/>
</dbReference>
<dbReference type="PROSITE" id="PS50199">
    <property type="entry name" value="ZF_RANBP2_2"/>
    <property type="match status" value="3"/>
</dbReference>
<dbReference type="PROSITE" id="PS50196">
    <property type="entry name" value="RANBD1"/>
    <property type="match status" value="1"/>
</dbReference>
<keyword evidence="2" id="KW-0813">Transport</keyword>
<dbReference type="GO" id="GO:0005643">
    <property type="term" value="C:nuclear pore"/>
    <property type="evidence" value="ECO:0007669"/>
    <property type="project" value="UniProtKB-SubCell"/>
</dbReference>
<dbReference type="SUPFAM" id="SSF50729">
    <property type="entry name" value="PH domain-like"/>
    <property type="match status" value="1"/>
</dbReference>
<evidence type="ECO:0000256" key="2">
    <source>
        <dbReference type="ARBA" id="ARBA00022448"/>
    </source>
</evidence>
<dbReference type="Gene3D" id="2.30.29.30">
    <property type="entry name" value="Pleckstrin-homology domain (PH domain)/Phosphotyrosine-binding domain (PTB)"/>
    <property type="match status" value="1"/>
</dbReference>
<comment type="subcellular location">
    <subcellularLocation>
        <location evidence="1">Nucleus</location>
        <location evidence="1">Nuclear pore complex</location>
    </subcellularLocation>
</comment>
<feature type="region of interest" description="Disordered" evidence="12">
    <location>
        <begin position="1"/>
        <end position="24"/>
    </location>
</feature>
<evidence type="ECO:0000313" key="16">
    <source>
        <dbReference type="Proteomes" id="UP001211907"/>
    </source>
</evidence>
<feature type="region of interest" description="Disordered" evidence="12">
    <location>
        <begin position="472"/>
        <end position="492"/>
    </location>
</feature>
<protein>
    <submittedName>
        <fullName evidence="15">Uncharacterized protein</fullName>
    </submittedName>
</protein>
<keyword evidence="9" id="KW-0906">Nuclear pore complex</keyword>
<evidence type="ECO:0000256" key="9">
    <source>
        <dbReference type="ARBA" id="ARBA00023132"/>
    </source>
</evidence>
<comment type="caution">
    <text evidence="15">The sequence shown here is derived from an EMBL/GenBank/DDBJ whole genome shotgun (WGS) entry which is preliminary data.</text>
</comment>
<evidence type="ECO:0000256" key="12">
    <source>
        <dbReference type="SAM" id="MobiDB-lite"/>
    </source>
</evidence>
<sequence>MSGKRQADRYITDQNFNEDDDLVEPTGEFKRADEQVMKNRTVAVPRRKATPAGTPSAKPAFANFTFGAPSTPLPVASSTPSKPKNFHPNTDGTEHPATENKPTAFVGFSFPSVSTSTPAPAAVTTTPSSFNKTAANTTGFSSLAQTGFTFPTSTTPKPVAATSASTNSSEISKLARKIRGLNIEFQEKISLAVEKNAFVDLTHHAKKYCDFYARTLAEHPDSVNCLKEKQNNVEVPQPLFSGSITPTVAVNEWTCATCLSMNSGEKKKCAACEADKPGSKPVVLGSTAGFSFNNIQSSKNGLSILGAFSSKLAPTITSSDVSSIPAPNSEAPKNWTCDSCLLANTGDKQKCAACENPREGVKPAVSVSLFNSTSKPDATTANWTCDSCLLSNTSEKEVCPACENPKSGIKSDAPKSLFASSNSSSQPAPVISGFSFSGALSSTSGFSFGASALSSKPNVSVGTASTDPTSTGFTFGAPAAQDNEKSNSDSSGTGSGFNFGALASSNLGYSFGNSSGVSSSPSTSTGYNFVASVPKENEQSSSNLSEGTGTVSGFSFGAPSSSKQGFSFGTNSVTASNGLAPGGITFGASTPVENEKSATDASEDTETAPKTAFTFGASTAGEFSFTKPPTAKPSVTFADIPTTSETAALNGFSFTNMNSPKTTTSTSPIKSSTGTIITPLASGISFGALATPARLAPTLSGSNAGFSFGKPPTNPSLFAGFGKPATTGVPVFGGAFSVPAAVSKDNGSAEAAGDDDDAPPDEQIDTTKLMRGAGEESEETLFEFSTRAFVFSNKTWTLLGKGIIKLNRDTTSRKSRLIVRADGSGRVLLNLGVFEGMGCKIEQGKAVTFMGIAEVGAGLQKYLCRLKNAEAAEKFCDEIGKALQK</sequence>
<dbReference type="GO" id="GO:0015031">
    <property type="term" value="P:protein transport"/>
    <property type="evidence" value="ECO:0007669"/>
    <property type="project" value="UniProtKB-KW"/>
</dbReference>
<feature type="domain" description="RanBP2-type" evidence="14">
    <location>
        <begin position="379"/>
        <end position="408"/>
    </location>
</feature>
<dbReference type="Gene3D" id="4.10.1060.10">
    <property type="entry name" value="Zinc finger, RanBP2-type"/>
    <property type="match status" value="3"/>
</dbReference>
<keyword evidence="3" id="KW-0479">Metal-binding</keyword>
<evidence type="ECO:0000259" key="13">
    <source>
        <dbReference type="PROSITE" id="PS50196"/>
    </source>
</evidence>
<evidence type="ECO:0000256" key="11">
    <source>
        <dbReference type="PROSITE-ProRule" id="PRU00322"/>
    </source>
</evidence>
<keyword evidence="4 11" id="KW-0863">Zinc-finger</keyword>
<dbReference type="InterPro" id="IPR000156">
    <property type="entry name" value="Ran_bind_dom"/>
</dbReference>
<reference evidence="15" key="1">
    <citation type="submission" date="2020-05" db="EMBL/GenBank/DDBJ databases">
        <title>Phylogenomic resolution of chytrid fungi.</title>
        <authorList>
            <person name="Stajich J.E."/>
            <person name="Amses K."/>
            <person name="Simmons R."/>
            <person name="Seto K."/>
            <person name="Myers J."/>
            <person name="Bonds A."/>
            <person name="Quandt C.A."/>
            <person name="Barry K."/>
            <person name="Liu P."/>
            <person name="Grigoriev I."/>
            <person name="Longcore J.E."/>
            <person name="James T.Y."/>
        </authorList>
    </citation>
    <scope>NUCLEOTIDE SEQUENCE</scope>
    <source>
        <strain evidence="15">JEL0513</strain>
    </source>
</reference>
<dbReference type="GO" id="GO:0008270">
    <property type="term" value="F:zinc ion binding"/>
    <property type="evidence" value="ECO:0007669"/>
    <property type="project" value="UniProtKB-KW"/>
</dbReference>
<evidence type="ECO:0000313" key="15">
    <source>
        <dbReference type="EMBL" id="KAJ3113249.1"/>
    </source>
</evidence>
<dbReference type="CDD" id="cd13170">
    <property type="entry name" value="RanBD_NUP50"/>
    <property type="match status" value="1"/>
</dbReference>
<evidence type="ECO:0000256" key="10">
    <source>
        <dbReference type="ARBA" id="ARBA00023242"/>
    </source>
</evidence>
<dbReference type="EMBL" id="JADGJH010001464">
    <property type="protein sequence ID" value="KAJ3113249.1"/>
    <property type="molecule type" value="Genomic_DNA"/>
</dbReference>
<feature type="region of interest" description="Disordered" evidence="12">
    <location>
        <begin position="72"/>
        <end position="104"/>
    </location>
</feature>
<dbReference type="SMART" id="SM00160">
    <property type="entry name" value="RanBD"/>
    <property type="match status" value="1"/>
</dbReference>
<dbReference type="Pfam" id="PF00641">
    <property type="entry name" value="Zn_ribbon_RanBP"/>
    <property type="match status" value="3"/>
</dbReference>
<evidence type="ECO:0000256" key="3">
    <source>
        <dbReference type="ARBA" id="ARBA00022723"/>
    </source>
</evidence>
<name>A0AAD5SWV7_9FUNG</name>
<dbReference type="InterPro" id="IPR053074">
    <property type="entry name" value="NPC_Nucleoporin"/>
</dbReference>
<feature type="compositionally biased region" description="Basic and acidic residues" evidence="12">
    <location>
        <begin position="1"/>
        <end position="11"/>
    </location>
</feature>
<evidence type="ECO:0000256" key="7">
    <source>
        <dbReference type="ARBA" id="ARBA00022927"/>
    </source>
</evidence>
<evidence type="ECO:0000256" key="5">
    <source>
        <dbReference type="ARBA" id="ARBA00022816"/>
    </source>
</evidence>
<dbReference type="InterPro" id="IPR015007">
    <property type="entry name" value="NUP2/50/61"/>
</dbReference>
<keyword evidence="6" id="KW-0862">Zinc</keyword>
<dbReference type="GO" id="GO:0051028">
    <property type="term" value="P:mRNA transport"/>
    <property type="evidence" value="ECO:0007669"/>
    <property type="project" value="UniProtKB-KW"/>
</dbReference>
<evidence type="ECO:0000256" key="1">
    <source>
        <dbReference type="ARBA" id="ARBA00004567"/>
    </source>
</evidence>
<dbReference type="AlphaFoldDB" id="A0AAD5SWV7"/>
<dbReference type="PANTHER" id="PTHR38697">
    <property type="entry name" value="NUCLEAR PORE COMPLEX PROTEIN SIMILAR TO S. CEREVISIAE NUP2 (EUROFUNG)"/>
    <property type="match status" value="1"/>
</dbReference>
<dbReference type="SMART" id="SM00547">
    <property type="entry name" value="ZnF_RBZ"/>
    <property type="match status" value="3"/>
</dbReference>
<keyword evidence="10" id="KW-0539">Nucleus</keyword>
<dbReference type="SUPFAM" id="SSF90209">
    <property type="entry name" value="Ran binding protein zinc finger-like"/>
    <property type="match status" value="2"/>
</dbReference>
<organism evidence="15 16">
    <name type="scientific">Physocladia obscura</name>
    <dbReference type="NCBI Taxonomy" id="109957"/>
    <lineage>
        <taxon>Eukaryota</taxon>
        <taxon>Fungi</taxon>
        <taxon>Fungi incertae sedis</taxon>
        <taxon>Chytridiomycota</taxon>
        <taxon>Chytridiomycota incertae sedis</taxon>
        <taxon>Chytridiomycetes</taxon>
        <taxon>Chytridiales</taxon>
        <taxon>Chytriomycetaceae</taxon>
        <taxon>Physocladia</taxon>
    </lineage>
</organism>
<gene>
    <name evidence="15" type="ORF">HK100_002049</name>
</gene>
<dbReference type="InterPro" id="IPR036443">
    <property type="entry name" value="Znf_RanBP2_sf"/>
</dbReference>
<feature type="domain" description="RanBD1" evidence="13">
    <location>
        <begin position="773"/>
        <end position="885"/>
    </location>
</feature>
<keyword evidence="8" id="KW-0811">Translocation</keyword>
<feature type="compositionally biased region" description="Acidic residues" evidence="12">
    <location>
        <begin position="752"/>
        <end position="764"/>
    </location>
</feature>
<feature type="region of interest" description="Disordered" evidence="12">
    <location>
        <begin position="37"/>
        <end position="60"/>
    </location>
</feature>
<dbReference type="Proteomes" id="UP001211907">
    <property type="component" value="Unassembled WGS sequence"/>
</dbReference>
<feature type="compositionally biased region" description="Polar residues" evidence="12">
    <location>
        <begin position="76"/>
        <end position="91"/>
    </location>
</feature>
<dbReference type="InterPro" id="IPR011993">
    <property type="entry name" value="PH-like_dom_sf"/>
</dbReference>
<dbReference type="PANTHER" id="PTHR38697:SF1">
    <property type="entry name" value="NUCLEAR PORE COMPLEX PROTEIN SIMILAR TO S. CEREVISIAE NUP2 (EUROFUNG)"/>
    <property type="match status" value="1"/>
</dbReference>
<evidence type="ECO:0000256" key="6">
    <source>
        <dbReference type="ARBA" id="ARBA00022833"/>
    </source>
</evidence>
<evidence type="ECO:0000256" key="4">
    <source>
        <dbReference type="ARBA" id="ARBA00022771"/>
    </source>
</evidence>
<dbReference type="PROSITE" id="PS01358">
    <property type="entry name" value="ZF_RANBP2_1"/>
    <property type="match status" value="3"/>
</dbReference>
<dbReference type="Pfam" id="PF08911">
    <property type="entry name" value="NUP50"/>
    <property type="match status" value="1"/>
</dbReference>
<proteinExistence type="predicted"/>
<evidence type="ECO:0000259" key="14">
    <source>
        <dbReference type="PROSITE" id="PS50199"/>
    </source>
</evidence>